<protein>
    <submittedName>
        <fullName evidence="2">Uncharacterized protein</fullName>
    </submittedName>
</protein>
<dbReference type="AlphaFoldDB" id="A0A9P8T042"/>
<gene>
    <name evidence="2" type="ORF">OGATHE_005116</name>
</gene>
<evidence type="ECO:0000256" key="1">
    <source>
        <dbReference type="SAM" id="MobiDB-lite"/>
    </source>
</evidence>
<feature type="region of interest" description="Disordered" evidence="1">
    <location>
        <begin position="116"/>
        <end position="135"/>
    </location>
</feature>
<organism evidence="2 3">
    <name type="scientific">Ogataea polymorpha</name>
    <dbReference type="NCBI Taxonomy" id="460523"/>
    <lineage>
        <taxon>Eukaryota</taxon>
        <taxon>Fungi</taxon>
        <taxon>Dikarya</taxon>
        <taxon>Ascomycota</taxon>
        <taxon>Saccharomycotina</taxon>
        <taxon>Pichiomycetes</taxon>
        <taxon>Pichiales</taxon>
        <taxon>Pichiaceae</taxon>
        <taxon>Ogataea</taxon>
    </lineage>
</organism>
<evidence type="ECO:0000313" key="2">
    <source>
        <dbReference type="EMBL" id="KAH3660784.1"/>
    </source>
</evidence>
<dbReference type="AntiFam" id="ANF00237">
    <property type="entry name" value="Shadow ORF (opposite ahcY)"/>
</dbReference>
<proteinExistence type="predicted"/>
<sequence>MALRTSSLDFGCSEEHHVLARLEQVSVDLRLDVDSVNSVSFQPSDVNFHIEMANVTNDGVLWHNREVLTSDDVSATSGSHKYLTNWGSFLHSGDLVTRNSGLQSINWVNLSNDHSSAHTSQSHGTTLTNVTKTGNNSNLTGDHNVGGSFDTVNQRFSATVQVVKLRFGNGIIDIDGWNLQGTLLHHLVQVMNTGGRLLRKTVTTFQHFWVFLVDKRSQVSTVIQDQVELFSVLESKQLLLNTP</sequence>
<reference evidence="2" key="2">
    <citation type="submission" date="2021-01" db="EMBL/GenBank/DDBJ databases">
        <authorList>
            <person name="Schikora-Tamarit M.A."/>
        </authorList>
    </citation>
    <scope>NUCLEOTIDE SEQUENCE</scope>
    <source>
        <strain evidence="2">NCAIM Y.01608</strain>
    </source>
</reference>
<evidence type="ECO:0000313" key="3">
    <source>
        <dbReference type="Proteomes" id="UP000788993"/>
    </source>
</evidence>
<dbReference type="Proteomes" id="UP000788993">
    <property type="component" value="Unassembled WGS sequence"/>
</dbReference>
<comment type="caution">
    <text evidence="2">The sequence shown here is derived from an EMBL/GenBank/DDBJ whole genome shotgun (WGS) entry which is preliminary data.</text>
</comment>
<keyword evidence="3" id="KW-1185">Reference proteome</keyword>
<name>A0A9P8T042_9ASCO</name>
<accession>A0A9P8T042</accession>
<dbReference type="EMBL" id="JAEUBD010001468">
    <property type="protein sequence ID" value="KAH3660784.1"/>
    <property type="molecule type" value="Genomic_DNA"/>
</dbReference>
<reference evidence="2" key="1">
    <citation type="journal article" date="2021" name="Open Biol.">
        <title>Shared evolutionary footprints suggest mitochondrial oxidative damage underlies multiple complex I losses in fungi.</title>
        <authorList>
            <person name="Schikora-Tamarit M.A."/>
            <person name="Marcet-Houben M."/>
            <person name="Nosek J."/>
            <person name="Gabaldon T."/>
        </authorList>
    </citation>
    <scope>NUCLEOTIDE SEQUENCE</scope>
    <source>
        <strain evidence="2">NCAIM Y.01608</strain>
    </source>
</reference>